<dbReference type="Gene3D" id="3.30.70.580">
    <property type="entry name" value="Pseudouridine synthase I, catalytic domain, N-terminal subdomain"/>
    <property type="match status" value="1"/>
</dbReference>
<dbReference type="GO" id="GO:0009982">
    <property type="term" value="F:pseudouridine synthase activity"/>
    <property type="evidence" value="ECO:0007669"/>
    <property type="project" value="InterPro"/>
</dbReference>
<dbReference type="InterPro" id="IPR041707">
    <property type="entry name" value="Pus3-like"/>
</dbReference>
<keyword evidence="2" id="KW-0819">tRNA processing</keyword>
<evidence type="ECO:0000259" key="4">
    <source>
        <dbReference type="Pfam" id="PF01416"/>
    </source>
</evidence>
<sequence>MSNITLNKVNKKMSKEELRELDKEELIARIIQLEAHNTQLKNILQKSQEPREKEPEDKQYNFNENLKRHILLKFYYLGWDYNGYAMQENSTKTIEHHIFKALIRARLIESRQTCNYHRCGRTDKGVSAFSQVISLDIRSRLSPEEQSDPNLKCSELNYCHILNRLLPDEIRCVAWAAVKDKDYSARFNCKMRTYHYYFPRGKLNINAMQDACKLLIGSHDFRNLCKMDVANGVVEFVRTVKNAEISCLTQLCEDAECGYDMMVFKITSKAFLWHQIRCIMGILLLIGNENEEPSIITELFDIEKNGCKPQYSLASDIPLNLYRTQYVLNEARTYKSDPGDHNFDYDANFDENKDWCFDEENLKQVIKDLQQQWALQNIKCTMMFDMIRDLNTIYYKVQSVDENTEPILSQAECLLQGVRSKVYKKLLERDTCASLENRIEHYIKKRRLNVQEVDG</sequence>
<evidence type="ECO:0000256" key="3">
    <source>
        <dbReference type="ARBA" id="ARBA00023235"/>
    </source>
</evidence>
<evidence type="ECO:0000256" key="2">
    <source>
        <dbReference type="ARBA" id="ARBA00022694"/>
    </source>
</evidence>
<reference evidence="5" key="1">
    <citation type="submission" date="2020-03" db="EMBL/GenBank/DDBJ databases">
        <title>Transcriptomic Profiling of the Digestive Tract of the Rat Flea, Xenopsylla cheopis, Following Blood Feeding and Infection with Yersinia pestis.</title>
        <authorList>
            <person name="Bland D.M."/>
            <person name="Martens C.A."/>
            <person name="Virtaneva K."/>
            <person name="Kanakabandi K."/>
            <person name="Long D."/>
            <person name="Rosenke R."/>
            <person name="Saturday G.A."/>
            <person name="Hoyt F.H."/>
            <person name="Bruno D.P."/>
            <person name="Ribeiro J.M.C."/>
            <person name="Hinnebusch J."/>
        </authorList>
    </citation>
    <scope>NUCLEOTIDE SEQUENCE</scope>
</reference>
<organism evidence="5">
    <name type="scientific">Xenopsylla cheopis</name>
    <name type="common">Oriental rat flea</name>
    <name type="synonym">Pulex cheopis</name>
    <dbReference type="NCBI Taxonomy" id="163159"/>
    <lineage>
        <taxon>Eukaryota</taxon>
        <taxon>Metazoa</taxon>
        <taxon>Ecdysozoa</taxon>
        <taxon>Arthropoda</taxon>
        <taxon>Hexapoda</taxon>
        <taxon>Insecta</taxon>
        <taxon>Pterygota</taxon>
        <taxon>Neoptera</taxon>
        <taxon>Endopterygota</taxon>
        <taxon>Siphonaptera</taxon>
        <taxon>Pulicidae</taxon>
        <taxon>Xenopsyllinae</taxon>
        <taxon>Xenopsylla</taxon>
    </lineage>
</organism>
<dbReference type="FunFam" id="3.30.70.580:FF:000007">
    <property type="entry name" value="tRNA pseudouridine synthase"/>
    <property type="match status" value="1"/>
</dbReference>
<keyword evidence="3" id="KW-0413">Isomerase</keyword>
<dbReference type="GO" id="GO:0031119">
    <property type="term" value="P:tRNA pseudouridine synthesis"/>
    <property type="evidence" value="ECO:0007669"/>
    <property type="project" value="TreeGrafter"/>
</dbReference>
<dbReference type="InterPro" id="IPR001406">
    <property type="entry name" value="PsdUridine_synth_TruA"/>
</dbReference>
<dbReference type="InterPro" id="IPR020095">
    <property type="entry name" value="PsdUridine_synth_TruA_C"/>
</dbReference>
<dbReference type="Pfam" id="PF01416">
    <property type="entry name" value="PseudoU_synth_1"/>
    <property type="match status" value="1"/>
</dbReference>
<evidence type="ECO:0000256" key="1">
    <source>
        <dbReference type="ARBA" id="ARBA00009375"/>
    </source>
</evidence>
<dbReference type="PANTHER" id="PTHR11142:SF5">
    <property type="entry name" value="TRNA PSEUDOURIDINE(38_39) SYNTHASE"/>
    <property type="match status" value="1"/>
</dbReference>
<protein>
    <submittedName>
        <fullName evidence="5">Putative trna pseudouridine38/39 synthase isoform x1</fullName>
    </submittedName>
</protein>
<dbReference type="AlphaFoldDB" id="A0A6M2DIV1"/>
<dbReference type="CDD" id="cd02569">
    <property type="entry name" value="PseudoU_synth_ScPus3"/>
    <property type="match status" value="1"/>
</dbReference>
<dbReference type="InterPro" id="IPR020097">
    <property type="entry name" value="PsdUridine_synth_TruA_a/b_dom"/>
</dbReference>
<accession>A0A6M2DIV1</accession>
<dbReference type="SUPFAM" id="SSF55120">
    <property type="entry name" value="Pseudouridine synthase"/>
    <property type="match status" value="1"/>
</dbReference>
<proteinExistence type="inferred from homology"/>
<evidence type="ECO:0000313" key="5">
    <source>
        <dbReference type="EMBL" id="NOV45986.1"/>
    </source>
</evidence>
<dbReference type="GO" id="GO:1990481">
    <property type="term" value="P:mRNA pseudouridine synthesis"/>
    <property type="evidence" value="ECO:0007669"/>
    <property type="project" value="TreeGrafter"/>
</dbReference>
<dbReference type="GO" id="GO:0005737">
    <property type="term" value="C:cytoplasm"/>
    <property type="evidence" value="ECO:0007669"/>
    <property type="project" value="TreeGrafter"/>
</dbReference>
<name>A0A6M2DIV1_XENCH</name>
<dbReference type="EMBL" id="GIIL01002260">
    <property type="protein sequence ID" value="NOV45986.1"/>
    <property type="molecule type" value="Transcribed_RNA"/>
</dbReference>
<dbReference type="Gene3D" id="3.30.70.660">
    <property type="entry name" value="Pseudouridine synthase I, catalytic domain, C-terminal subdomain"/>
    <property type="match status" value="1"/>
</dbReference>
<dbReference type="InterPro" id="IPR020094">
    <property type="entry name" value="TruA/RsuA/RluB/E/F_N"/>
</dbReference>
<dbReference type="InterPro" id="IPR020103">
    <property type="entry name" value="PsdUridine_synth_cat_dom_sf"/>
</dbReference>
<feature type="domain" description="Pseudouridine synthase I TruA alpha/beta" evidence="4">
    <location>
        <begin position="211"/>
        <end position="326"/>
    </location>
</feature>
<dbReference type="GO" id="GO:0005634">
    <property type="term" value="C:nucleus"/>
    <property type="evidence" value="ECO:0007669"/>
    <property type="project" value="TreeGrafter"/>
</dbReference>
<dbReference type="NCBIfam" id="TIGR00071">
    <property type="entry name" value="hisT_truA"/>
    <property type="match status" value="1"/>
</dbReference>
<comment type="similarity">
    <text evidence="1">Belongs to the tRNA pseudouridine synthase TruA family.</text>
</comment>
<dbReference type="GO" id="GO:0003723">
    <property type="term" value="F:RNA binding"/>
    <property type="evidence" value="ECO:0007669"/>
    <property type="project" value="InterPro"/>
</dbReference>
<dbReference type="PANTHER" id="PTHR11142">
    <property type="entry name" value="PSEUDOURIDYLATE SYNTHASE"/>
    <property type="match status" value="1"/>
</dbReference>
<dbReference type="HAMAP" id="MF_00171">
    <property type="entry name" value="TruA"/>
    <property type="match status" value="1"/>
</dbReference>